<evidence type="ECO:0000256" key="3">
    <source>
        <dbReference type="ARBA" id="ARBA00022448"/>
    </source>
</evidence>
<dbReference type="GO" id="GO:0006935">
    <property type="term" value="P:chemotaxis"/>
    <property type="evidence" value="ECO:0007669"/>
    <property type="project" value="InterPro"/>
</dbReference>
<keyword evidence="4" id="KW-1003">Cell membrane</keyword>
<comment type="subcellular location">
    <subcellularLocation>
        <location evidence="1">Cell membrane</location>
        <topology evidence="1">Multi-pass membrane protein</topology>
    </subcellularLocation>
</comment>
<dbReference type="InterPro" id="IPR002898">
    <property type="entry name" value="MotA_ExbB_proton_chnl"/>
</dbReference>
<dbReference type="PANTHER" id="PTHR30433:SF2">
    <property type="entry name" value="MOTILITY PROTEIN A"/>
    <property type="match status" value="1"/>
</dbReference>
<dbReference type="PANTHER" id="PTHR30433">
    <property type="entry name" value="CHEMOTAXIS PROTEIN MOTA"/>
    <property type="match status" value="1"/>
</dbReference>
<dbReference type="AlphaFoldDB" id="A0A098FQR5"/>
<evidence type="ECO:0000256" key="8">
    <source>
        <dbReference type="ARBA" id="ARBA00023136"/>
    </source>
</evidence>
<reference evidence="9 10" key="1">
    <citation type="submission" date="2018-10" db="EMBL/GenBank/DDBJ databases">
        <title>Transmission dynamics of multidrug resistant bacteria on intensive care unit surfaces.</title>
        <authorList>
            <person name="D'Souza A.W."/>
            <person name="Potter R.F."/>
            <person name="Wallace M."/>
            <person name="Shupe A."/>
            <person name="Patel S."/>
            <person name="Sun S."/>
            <person name="Gul D."/>
            <person name="Kwon J.H."/>
            <person name="Andleeb S."/>
            <person name="Burnham C.-A.D."/>
            <person name="Dantas G."/>
        </authorList>
    </citation>
    <scope>NUCLEOTIDE SEQUENCE [LARGE SCALE GENOMIC DNA]</scope>
    <source>
        <strain evidence="9 10">PX_177</strain>
    </source>
</reference>
<protein>
    <submittedName>
        <fullName evidence="9">Chemotaxis protein MotA</fullName>
    </submittedName>
</protein>
<dbReference type="GO" id="GO:0071978">
    <property type="term" value="P:bacterial-type flagellum-dependent swarming motility"/>
    <property type="evidence" value="ECO:0007669"/>
    <property type="project" value="InterPro"/>
</dbReference>
<keyword evidence="6" id="KW-0283">Flagellar rotation</keyword>
<evidence type="ECO:0000256" key="7">
    <source>
        <dbReference type="ARBA" id="ARBA00022989"/>
    </source>
</evidence>
<organism evidence="9 10">
    <name type="scientific">Stutzerimonas xanthomarina</name>
    <dbReference type="NCBI Taxonomy" id="271420"/>
    <lineage>
        <taxon>Bacteria</taxon>
        <taxon>Pseudomonadati</taxon>
        <taxon>Pseudomonadota</taxon>
        <taxon>Gammaproteobacteria</taxon>
        <taxon>Pseudomonadales</taxon>
        <taxon>Pseudomonadaceae</taxon>
        <taxon>Stutzerimonas</taxon>
    </lineage>
</organism>
<keyword evidence="8" id="KW-0472">Membrane</keyword>
<evidence type="ECO:0000256" key="4">
    <source>
        <dbReference type="ARBA" id="ARBA00022475"/>
    </source>
</evidence>
<evidence type="ECO:0000256" key="1">
    <source>
        <dbReference type="ARBA" id="ARBA00004651"/>
    </source>
</evidence>
<comment type="caution">
    <text evidence="9">The sequence shown here is derived from an EMBL/GenBank/DDBJ whole genome shotgun (WGS) entry which is preliminary data.</text>
</comment>
<evidence type="ECO:0000313" key="10">
    <source>
        <dbReference type="Proteomes" id="UP000276506"/>
    </source>
</evidence>
<comment type="similarity">
    <text evidence="2">Belongs to the MotA family.</text>
</comment>
<dbReference type="EMBL" id="RHQL01000002">
    <property type="protein sequence ID" value="RRV12950.1"/>
    <property type="molecule type" value="Genomic_DNA"/>
</dbReference>
<accession>A0A098FQR5</accession>
<sequence>MNPSTLIGIVASIGLLAVVMLFAAKEPALFIDLPSLGIVLVGTLAATFISYPLREVTRVFGLIWTVMRNERLYTRQDLDELVQISRLWISGDLPAVEKAVEQVSNPFLRTGVQLVIDNTPEEDILELLQWRIARLRARENAEAQLFRAMSNYAPAFGMIGTLVGLINLMFMLGSGNMDLIGRSLAVALMTTFYGVLLANLILKPVAVKLERRTEQRVALMNLVMQGISMMCNRRSPAYMRETLKSFIAHHDDEIRDGSPAAPRSAPQDERT</sequence>
<dbReference type="PROSITE" id="PS01307">
    <property type="entry name" value="MOTA"/>
    <property type="match status" value="1"/>
</dbReference>
<evidence type="ECO:0000256" key="2">
    <source>
        <dbReference type="ARBA" id="ARBA00008038"/>
    </source>
</evidence>
<dbReference type="Proteomes" id="UP000276506">
    <property type="component" value="Unassembled WGS sequence"/>
</dbReference>
<dbReference type="InterPro" id="IPR000540">
    <property type="entry name" value="Flag_MotA_CS"/>
</dbReference>
<dbReference type="GO" id="GO:0005886">
    <property type="term" value="C:plasma membrane"/>
    <property type="evidence" value="ECO:0007669"/>
    <property type="project" value="UniProtKB-SubCell"/>
</dbReference>
<dbReference type="RefSeq" id="WP_003299513.1">
    <property type="nucleotide sequence ID" value="NZ_RHQL01000002.1"/>
</dbReference>
<name>A0A098FQR5_9GAMM</name>
<keyword evidence="7" id="KW-1133">Transmembrane helix</keyword>
<dbReference type="InterPro" id="IPR047055">
    <property type="entry name" value="MotA-like"/>
</dbReference>
<evidence type="ECO:0000256" key="5">
    <source>
        <dbReference type="ARBA" id="ARBA00022692"/>
    </source>
</evidence>
<evidence type="ECO:0000313" key="9">
    <source>
        <dbReference type="EMBL" id="RRV12950.1"/>
    </source>
</evidence>
<dbReference type="OrthoDB" id="9806929at2"/>
<keyword evidence="3" id="KW-0813">Transport</keyword>
<proteinExistence type="inferred from homology"/>
<dbReference type="GeneID" id="99797493"/>
<gene>
    <name evidence="9" type="ORF">EGJ28_04830</name>
</gene>
<keyword evidence="5" id="KW-0812">Transmembrane</keyword>
<dbReference type="Pfam" id="PF01618">
    <property type="entry name" value="MotA_ExbB"/>
    <property type="match status" value="1"/>
</dbReference>
<evidence type="ECO:0000256" key="6">
    <source>
        <dbReference type="ARBA" id="ARBA00022779"/>
    </source>
</evidence>